<reference evidence="2" key="1">
    <citation type="submission" date="2018-05" db="EMBL/GenBank/DDBJ databases">
        <authorList>
            <person name="Lanie J.A."/>
            <person name="Ng W.-L."/>
            <person name="Kazmierczak K.M."/>
            <person name="Andrzejewski T.M."/>
            <person name="Davidsen T.M."/>
            <person name="Wayne K.J."/>
            <person name="Tettelin H."/>
            <person name="Glass J.I."/>
            <person name="Rusch D."/>
            <person name="Podicherti R."/>
            <person name="Tsui H.-C.T."/>
            <person name="Winkler M.E."/>
        </authorList>
    </citation>
    <scope>NUCLEOTIDE SEQUENCE</scope>
</reference>
<gene>
    <name evidence="2" type="ORF">METZ01_LOCUS513265</name>
</gene>
<organism evidence="2">
    <name type="scientific">marine metagenome</name>
    <dbReference type="NCBI Taxonomy" id="408172"/>
    <lineage>
        <taxon>unclassified sequences</taxon>
        <taxon>metagenomes</taxon>
        <taxon>ecological metagenomes</taxon>
    </lineage>
</organism>
<proteinExistence type="predicted"/>
<dbReference type="AlphaFoldDB" id="A0A383EUI8"/>
<name>A0A383EUI8_9ZZZZ</name>
<accession>A0A383EUI8</accession>
<evidence type="ECO:0000256" key="1">
    <source>
        <dbReference type="SAM" id="Coils"/>
    </source>
</evidence>
<protein>
    <submittedName>
        <fullName evidence="2">Uncharacterized protein</fullName>
    </submittedName>
</protein>
<dbReference type="EMBL" id="UINC01228899">
    <property type="protein sequence ID" value="SVE60411.1"/>
    <property type="molecule type" value="Genomic_DNA"/>
</dbReference>
<feature type="coiled-coil region" evidence="1">
    <location>
        <begin position="1"/>
        <end position="38"/>
    </location>
</feature>
<keyword evidence="1" id="KW-0175">Coiled coil</keyword>
<sequence length="41" mass="4703">MADFQKEIEQDKEEVESLSELNKKSKYLLDELSELIDNSGG</sequence>
<feature type="non-terminal residue" evidence="2">
    <location>
        <position position="41"/>
    </location>
</feature>
<evidence type="ECO:0000313" key="2">
    <source>
        <dbReference type="EMBL" id="SVE60411.1"/>
    </source>
</evidence>